<gene>
    <name evidence="11" type="ordered locus">Ping_3563</name>
</gene>
<evidence type="ECO:0000256" key="7">
    <source>
        <dbReference type="ARBA" id="ARBA00022795"/>
    </source>
</evidence>
<evidence type="ECO:0000313" key="12">
    <source>
        <dbReference type="Proteomes" id="UP000000639"/>
    </source>
</evidence>
<evidence type="ECO:0000256" key="8">
    <source>
        <dbReference type="ARBA" id="ARBA00022927"/>
    </source>
</evidence>
<dbReference type="eggNOG" id="COG1317">
    <property type="taxonomic scope" value="Bacteria"/>
</dbReference>
<accession>A1T0I1</accession>
<dbReference type="InterPro" id="IPR000563">
    <property type="entry name" value="Flag_FliH"/>
</dbReference>
<dbReference type="PANTHER" id="PTHR34982:SF1">
    <property type="entry name" value="FLAGELLAR ASSEMBLY PROTEIN FLIH"/>
    <property type="match status" value="1"/>
</dbReference>
<protein>
    <recommendedName>
        <fullName evidence="4">Flagellar assembly protein FliH</fullName>
    </recommendedName>
</protein>
<feature type="domain" description="Flagellar assembly protein FliH/Type III secretion system HrpE" evidence="10">
    <location>
        <begin position="100"/>
        <end position="219"/>
    </location>
</feature>
<dbReference type="Proteomes" id="UP000000639">
    <property type="component" value="Chromosome"/>
</dbReference>
<dbReference type="GO" id="GO:0003774">
    <property type="term" value="F:cytoskeletal motor activity"/>
    <property type="evidence" value="ECO:0007669"/>
    <property type="project" value="InterPro"/>
</dbReference>
<reference evidence="11 12" key="1">
    <citation type="submission" date="2007-01" db="EMBL/GenBank/DDBJ databases">
        <title>Complete sequence of Psychromonas ingrahamii 37.</title>
        <authorList>
            <consortium name="US DOE Joint Genome Institute"/>
            <person name="Copeland A."/>
            <person name="Lucas S."/>
            <person name="Lapidus A."/>
            <person name="Barry K."/>
            <person name="Detter J.C."/>
            <person name="Glavina del Rio T."/>
            <person name="Hammon N."/>
            <person name="Israni S."/>
            <person name="Dalin E."/>
            <person name="Tice H."/>
            <person name="Pitluck S."/>
            <person name="Thompson L.S."/>
            <person name="Brettin T."/>
            <person name="Bruce D."/>
            <person name="Han C."/>
            <person name="Tapia R."/>
            <person name="Schmutz J."/>
            <person name="Larimer F."/>
            <person name="Land M."/>
            <person name="Hauser L."/>
            <person name="Kyrpides N."/>
            <person name="Ivanova N."/>
            <person name="Staley J."/>
            <person name="Richardson P."/>
        </authorList>
    </citation>
    <scope>NUCLEOTIDE SEQUENCE [LARGE SCALE GENOMIC DNA]</scope>
    <source>
        <strain evidence="11 12">37</strain>
    </source>
</reference>
<dbReference type="GO" id="GO:0009288">
    <property type="term" value="C:bacterial-type flagellum"/>
    <property type="evidence" value="ECO:0007669"/>
    <property type="project" value="InterPro"/>
</dbReference>
<evidence type="ECO:0000256" key="6">
    <source>
        <dbReference type="ARBA" id="ARBA00022490"/>
    </source>
</evidence>
<proteinExistence type="inferred from homology"/>
<keyword evidence="6" id="KW-0963">Cytoplasm</keyword>
<keyword evidence="7" id="KW-1005">Bacterial flagellum biogenesis</keyword>
<keyword evidence="11" id="KW-0969">Cilium</keyword>
<comment type="function">
    <text evidence="1">Needed for flagellar regrowth and assembly.</text>
</comment>
<dbReference type="GO" id="GO:0005829">
    <property type="term" value="C:cytosol"/>
    <property type="evidence" value="ECO:0007669"/>
    <property type="project" value="TreeGrafter"/>
</dbReference>
<dbReference type="OrthoDB" id="8480773at2"/>
<dbReference type="EMBL" id="CP000510">
    <property type="protein sequence ID" value="ABM05246.1"/>
    <property type="molecule type" value="Genomic_DNA"/>
</dbReference>
<evidence type="ECO:0000259" key="10">
    <source>
        <dbReference type="Pfam" id="PF02108"/>
    </source>
</evidence>
<keyword evidence="5" id="KW-0813">Transport</keyword>
<comment type="similarity">
    <text evidence="3">Belongs to the FliH family.</text>
</comment>
<evidence type="ECO:0000256" key="3">
    <source>
        <dbReference type="ARBA" id="ARBA00006602"/>
    </source>
</evidence>
<dbReference type="RefSeq" id="WP_011771794.1">
    <property type="nucleotide sequence ID" value="NC_008709.1"/>
</dbReference>
<name>A1T0I1_PSYIN</name>
<dbReference type="KEGG" id="pin:Ping_3563"/>
<dbReference type="InterPro" id="IPR018035">
    <property type="entry name" value="Flagellar_FliH/T3SS_HrpE"/>
</dbReference>
<sequence>MGDIIRKADSRAFIAYVFPSLKSAAFKANSDLTAASTVSAVYSQEMIDKVFKDAFENGQQAGYETGFEQGKKEGYGTGLLQGVKEGTEESKKEIDLTLSALNSAVIESQTITATLKEDVKRASISMITEITQKVINKELALNPEIIVQWIEDSIASLPEQPTTVLISLNEQDYQRITSLGPLPDANWKLKSNILIKPGCCEVNTNLVDIKMNAQEKMQTMIEQIS</sequence>
<keyword evidence="11" id="KW-0966">Cell projection</keyword>
<dbReference type="STRING" id="357804.Ping_3563"/>
<dbReference type="GO" id="GO:0015031">
    <property type="term" value="P:protein transport"/>
    <property type="evidence" value="ECO:0007669"/>
    <property type="project" value="UniProtKB-KW"/>
</dbReference>
<dbReference type="AlphaFoldDB" id="A1T0I1"/>
<evidence type="ECO:0000256" key="9">
    <source>
        <dbReference type="ARBA" id="ARBA00023225"/>
    </source>
</evidence>
<keyword evidence="12" id="KW-1185">Reference proteome</keyword>
<comment type="subcellular location">
    <subcellularLocation>
        <location evidence="2">Cytoplasm</location>
    </subcellularLocation>
</comment>
<evidence type="ECO:0000256" key="2">
    <source>
        <dbReference type="ARBA" id="ARBA00004496"/>
    </source>
</evidence>
<dbReference type="GO" id="GO:0044781">
    <property type="term" value="P:bacterial-type flagellum organization"/>
    <property type="evidence" value="ECO:0007669"/>
    <property type="project" value="UniProtKB-KW"/>
</dbReference>
<dbReference type="GO" id="GO:0071973">
    <property type="term" value="P:bacterial-type flagellum-dependent cell motility"/>
    <property type="evidence" value="ECO:0007669"/>
    <property type="project" value="InterPro"/>
</dbReference>
<dbReference type="PRINTS" id="PR01003">
    <property type="entry name" value="FLGFLIH"/>
</dbReference>
<dbReference type="Pfam" id="PF02108">
    <property type="entry name" value="FliH"/>
    <property type="match status" value="1"/>
</dbReference>
<organism evidence="11 12">
    <name type="scientific">Psychromonas ingrahamii (strain DSM 17664 / CCUG 51855 / 37)</name>
    <dbReference type="NCBI Taxonomy" id="357804"/>
    <lineage>
        <taxon>Bacteria</taxon>
        <taxon>Pseudomonadati</taxon>
        <taxon>Pseudomonadota</taxon>
        <taxon>Gammaproteobacteria</taxon>
        <taxon>Alteromonadales</taxon>
        <taxon>Psychromonadaceae</taxon>
        <taxon>Psychromonas</taxon>
    </lineage>
</organism>
<evidence type="ECO:0000256" key="1">
    <source>
        <dbReference type="ARBA" id="ARBA00003041"/>
    </source>
</evidence>
<keyword evidence="9" id="KW-1006">Bacterial flagellum protein export</keyword>
<keyword evidence="8" id="KW-0653">Protein transport</keyword>
<evidence type="ECO:0000256" key="5">
    <source>
        <dbReference type="ARBA" id="ARBA00022448"/>
    </source>
</evidence>
<dbReference type="InterPro" id="IPR051472">
    <property type="entry name" value="T3SS_Stator/FliH"/>
</dbReference>
<dbReference type="PANTHER" id="PTHR34982">
    <property type="entry name" value="YOP PROTEINS TRANSLOCATION PROTEIN L"/>
    <property type="match status" value="1"/>
</dbReference>
<evidence type="ECO:0000256" key="4">
    <source>
        <dbReference type="ARBA" id="ARBA00016507"/>
    </source>
</evidence>
<evidence type="ECO:0000313" key="11">
    <source>
        <dbReference type="EMBL" id="ABM05246.1"/>
    </source>
</evidence>
<dbReference type="HOGENOM" id="CLU_1229045_0_0_6"/>
<keyword evidence="11" id="KW-0282">Flagellum</keyword>